<evidence type="ECO:0000256" key="1">
    <source>
        <dbReference type="SAM" id="MobiDB-lite"/>
    </source>
</evidence>
<evidence type="ECO:0000313" key="3">
    <source>
        <dbReference type="EMBL" id="CAB9502091.1"/>
    </source>
</evidence>
<accession>A0A9N8H5X3</accession>
<dbReference type="EMBL" id="CAICTM010000126">
    <property type="protein sequence ID" value="CAB9502091.1"/>
    <property type="molecule type" value="Genomic_DNA"/>
</dbReference>
<feature type="region of interest" description="Disordered" evidence="1">
    <location>
        <begin position="728"/>
        <end position="764"/>
    </location>
</feature>
<keyword evidence="2" id="KW-0812">Transmembrane</keyword>
<feature type="compositionally biased region" description="Basic and acidic residues" evidence="1">
    <location>
        <begin position="619"/>
        <end position="635"/>
    </location>
</feature>
<feature type="transmembrane region" description="Helical" evidence="2">
    <location>
        <begin position="73"/>
        <end position="92"/>
    </location>
</feature>
<reference evidence="3" key="1">
    <citation type="submission" date="2020-06" db="EMBL/GenBank/DDBJ databases">
        <authorList>
            <consortium name="Plant Systems Biology data submission"/>
        </authorList>
    </citation>
    <scope>NUCLEOTIDE SEQUENCE</scope>
    <source>
        <strain evidence="3">D6</strain>
    </source>
</reference>
<dbReference type="SUPFAM" id="SSF81324">
    <property type="entry name" value="Voltage-gated potassium channels"/>
    <property type="match status" value="1"/>
</dbReference>
<feature type="transmembrane region" description="Helical" evidence="2">
    <location>
        <begin position="193"/>
        <end position="210"/>
    </location>
</feature>
<organism evidence="3 4">
    <name type="scientific">Seminavis robusta</name>
    <dbReference type="NCBI Taxonomy" id="568900"/>
    <lineage>
        <taxon>Eukaryota</taxon>
        <taxon>Sar</taxon>
        <taxon>Stramenopiles</taxon>
        <taxon>Ochrophyta</taxon>
        <taxon>Bacillariophyta</taxon>
        <taxon>Bacillariophyceae</taxon>
        <taxon>Bacillariophycidae</taxon>
        <taxon>Naviculales</taxon>
        <taxon>Naviculaceae</taxon>
        <taxon>Seminavis</taxon>
    </lineage>
</organism>
<feature type="compositionally biased region" description="Polar residues" evidence="1">
    <location>
        <begin position="568"/>
        <end position="607"/>
    </location>
</feature>
<proteinExistence type="predicted"/>
<dbReference type="AlphaFoldDB" id="A0A9N8H5X3"/>
<dbReference type="OrthoDB" id="47437at2759"/>
<gene>
    <name evidence="3" type="ORF">SEMRO_127_G060830.1</name>
</gene>
<sequence length="823" mass="92988">MTVSIRDFRLFKSKKTLTRQEALRATAFRDAIKKSKHKRAAAKIVTPFRRFVRQFKRLWKYYTNHRHEVRTPIFLVLWLGWLFIGTTFYAYAPKSNLGLVRGFYMSLNIGYSIGFGYPAENSHSYLWFSIWYVLCGASFVGVALGFFADGIASDNQSWFTRLEQQKKIEAAIRKRETKLLGNIRAWVYHCRRALRALSIWFVFVLSMVTYSTVAMRWPLRESLYFAISSLSTGGHWAIPREAPDWIFGVTAAHIMFGVPVMGAAMASLAMMFIEQAGLDEAKATIDEIVTRDEIVFLQELGLENFDGEIDKSEYIILCMVRLGTDPGLIKYITERFAELNFYSGRSLSVAEITHGACRFVDGRIRRRESVQHSNTLHTVTEHEIVLHDDVAVSDFFHDDDDAETFAADYRLSYQSIRQSFIPTSILEECEDEAEEKEEVYEDDYDINNNNNNVESAVEVFHDEEASTNSDDDAPNFTTSVESSDHFRSSTASSEASFLRSLVEKFGLPLAGSTRSSCTKHNKTDSTTASSTGCNEVALDELECGNANSPPNPIQKFFHDLKQECLPSESNSMLPAKTNPNSASSADDNAGNHQSPSSYEAQSRTISPKQAPYDATTNERQQHRSSRIERPRDKLPPETSEETLYSERESAPFVADPMNELSNEKAGYQRSHDVVSLASRSTLRSPASRHDSPSLPDRVITASKDSLHPPTDLLDVPLRHPPPNEVVFAPKNSLHPQHDRADKPYLNPPPPDESEFVPKDPLHPLPDPIDSVVHVEKPARRSYVNYASFLYNSSQNSRDDAQMRALANINQLEYDLEANGRTID</sequence>
<feature type="transmembrane region" description="Helical" evidence="2">
    <location>
        <begin position="99"/>
        <end position="119"/>
    </location>
</feature>
<comment type="caution">
    <text evidence="3">The sequence shown here is derived from an EMBL/GenBank/DDBJ whole genome shotgun (WGS) entry which is preliminary data.</text>
</comment>
<evidence type="ECO:0000313" key="4">
    <source>
        <dbReference type="Proteomes" id="UP001153069"/>
    </source>
</evidence>
<dbReference type="Gene3D" id="1.10.287.70">
    <property type="match status" value="1"/>
</dbReference>
<keyword evidence="4" id="KW-1185">Reference proteome</keyword>
<feature type="transmembrane region" description="Helical" evidence="2">
    <location>
        <begin position="245"/>
        <end position="273"/>
    </location>
</feature>
<keyword evidence="2" id="KW-0472">Membrane</keyword>
<evidence type="ECO:0000256" key="2">
    <source>
        <dbReference type="SAM" id="Phobius"/>
    </source>
</evidence>
<feature type="region of interest" description="Disordered" evidence="1">
    <location>
        <begin position="463"/>
        <end position="489"/>
    </location>
</feature>
<feature type="region of interest" description="Disordered" evidence="1">
    <location>
        <begin position="512"/>
        <end position="531"/>
    </location>
</feature>
<protein>
    <submittedName>
        <fullName evidence="3">Uncharacterized protein</fullName>
    </submittedName>
</protein>
<keyword evidence="2" id="KW-1133">Transmembrane helix</keyword>
<dbReference type="Proteomes" id="UP001153069">
    <property type="component" value="Unassembled WGS sequence"/>
</dbReference>
<feature type="transmembrane region" description="Helical" evidence="2">
    <location>
        <begin position="125"/>
        <end position="148"/>
    </location>
</feature>
<name>A0A9N8H5X3_9STRA</name>
<feature type="region of interest" description="Disordered" evidence="1">
    <location>
        <begin position="568"/>
        <end position="709"/>
    </location>
</feature>